<dbReference type="Proteomes" id="UP001153148">
    <property type="component" value="Unassembled WGS sequence"/>
</dbReference>
<comment type="similarity">
    <text evidence="2">Belongs to the major facilitator superfamily. MFSD6 family.</text>
</comment>
<dbReference type="EMBL" id="CAJPIN010002026">
    <property type="protein sequence ID" value="CAG2055051.1"/>
    <property type="molecule type" value="Genomic_DNA"/>
</dbReference>
<accession>A0ABN7NIA1</accession>
<feature type="transmembrane region" description="Helical" evidence="6">
    <location>
        <begin position="61"/>
        <end position="82"/>
    </location>
</feature>
<evidence type="ECO:0000256" key="1">
    <source>
        <dbReference type="ARBA" id="ARBA00004141"/>
    </source>
</evidence>
<comment type="subcellular location">
    <subcellularLocation>
        <location evidence="1">Membrane</location>
        <topology evidence="1">Multi-pass membrane protein</topology>
    </subcellularLocation>
</comment>
<proteinExistence type="inferred from homology"/>
<keyword evidence="3 6" id="KW-0812">Transmembrane</keyword>
<evidence type="ECO:0000256" key="6">
    <source>
        <dbReference type="SAM" id="Phobius"/>
    </source>
</evidence>
<protein>
    <recommendedName>
        <fullName evidence="7">Major facilitator superfamily (MFS) profile domain-containing protein</fullName>
    </recommendedName>
</protein>
<dbReference type="SUPFAM" id="SSF103473">
    <property type="entry name" value="MFS general substrate transporter"/>
    <property type="match status" value="1"/>
</dbReference>
<dbReference type="Gene3D" id="1.20.1250.20">
    <property type="entry name" value="MFS general substrate transporter like domains"/>
    <property type="match status" value="1"/>
</dbReference>
<evidence type="ECO:0000256" key="4">
    <source>
        <dbReference type="ARBA" id="ARBA00022989"/>
    </source>
</evidence>
<dbReference type="PANTHER" id="PTHR16172">
    <property type="entry name" value="MAJOR FACILITATOR SUPERFAMILY DOMAIN-CONTAINING PROTEIN 6-LIKE"/>
    <property type="match status" value="1"/>
</dbReference>
<organism evidence="8 9">
    <name type="scientific">Timema podura</name>
    <name type="common">Walking stick</name>
    <dbReference type="NCBI Taxonomy" id="61482"/>
    <lineage>
        <taxon>Eukaryota</taxon>
        <taxon>Metazoa</taxon>
        <taxon>Ecdysozoa</taxon>
        <taxon>Arthropoda</taxon>
        <taxon>Hexapoda</taxon>
        <taxon>Insecta</taxon>
        <taxon>Pterygota</taxon>
        <taxon>Neoptera</taxon>
        <taxon>Polyneoptera</taxon>
        <taxon>Phasmatodea</taxon>
        <taxon>Timematodea</taxon>
        <taxon>Timematoidea</taxon>
        <taxon>Timematidae</taxon>
        <taxon>Timema</taxon>
    </lineage>
</organism>
<dbReference type="InterPro" id="IPR036259">
    <property type="entry name" value="MFS_trans_sf"/>
</dbReference>
<gene>
    <name evidence="8" type="ORF">TPAB3V08_LOCUS2064</name>
</gene>
<dbReference type="Pfam" id="PF12832">
    <property type="entry name" value="MFS_1_like"/>
    <property type="match status" value="1"/>
</dbReference>
<dbReference type="InterPro" id="IPR020846">
    <property type="entry name" value="MFS_dom"/>
</dbReference>
<feature type="domain" description="Major facilitator superfamily (MFS) profile" evidence="7">
    <location>
        <begin position="1"/>
        <end position="142"/>
    </location>
</feature>
<dbReference type="InterPro" id="IPR024989">
    <property type="entry name" value="MFS_assoc_dom"/>
</dbReference>
<keyword evidence="4 6" id="KW-1133">Transmembrane helix</keyword>
<sequence>MSLVLLAFGIRFLLYSFLYNPWWCLPIELLQGVTFGLFYATMASYASIVAPPGTEATVQGLVGAIFEGVGVSLGSLIGGTLYDQQGGSFTFRMFGIGSLVLCLLHFIIQRLLGKSLNYVIKAKGSYVAHFTLPPDEFRYNET</sequence>
<dbReference type="PROSITE" id="PS50850">
    <property type="entry name" value="MFS"/>
    <property type="match status" value="1"/>
</dbReference>
<keyword evidence="5 6" id="KW-0472">Membrane</keyword>
<evidence type="ECO:0000313" key="9">
    <source>
        <dbReference type="Proteomes" id="UP001153148"/>
    </source>
</evidence>
<comment type="caution">
    <text evidence="8">The sequence shown here is derived from an EMBL/GenBank/DDBJ whole genome shotgun (WGS) entry which is preliminary data.</text>
</comment>
<evidence type="ECO:0000256" key="2">
    <source>
        <dbReference type="ARBA" id="ARBA00005241"/>
    </source>
</evidence>
<keyword evidence="9" id="KW-1185">Reference proteome</keyword>
<evidence type="ECO:0000313" key="8">
    <source>
        <dbReference type="EMBL" id="CAG2055051.1"/>
    </source>
</evidence>
<feature type="transmembrane region" description="Helical" evidence="6">
    <location>
        <begin position="88"/>
        <end position="108"/>
    </location>
</feature>
<dbReference type="InterPro" id="IPR051717">
    <property type="entry name" value="MFS_MFSD6"/>
</dbReference>
<name>A0ABN7NIA1_TIMPD</name>
<feature type="transmembrane region" description="Helical" evidence="6">
    <location>
        <begin position="28"/>
        <end position="49"/>
    </location>
</feature>
<reference evidence="8" key="1">
    <citation type="submission" date="2021-03" db="EMBL/GenBank/DDBJ databases">
        <authorList>
            <person name="Tran Van P."/>
        </authorList>
    </citation>
    <scope>NUCLEOTIDE SEQUENCE</scope>
</reference>
<evidence type="ECO:0000256" key="3">
    <source>
        <dbReference type="ARBA" id="ARBA00022692"/>
    </source>
</evidence>
<evidence type="ECO:0000259" key="7">
    <source>
        <dbReference type="PROSITE" id="PS50850"/>
    </source>
</evidence>
<dbReference type="PANTHER" id="PTHR16172:SF30">
    <property type="entry name" value="SUGAR BABY, ISOFORM C"/>
    <property type="match status" value="1"/>
</dbReference>
<evidence type="ECO:0000256" key="5">
    <source>
        <dbReference type="ARBA" id="ARBA00023136"/>
    </source>
</evidence>